<dbReference type="InterPro" id="IPR051045">
    <property type="entry name" value="TonB-dependent_transducer"/>
</dbReference>
<keyword evidence="4" id="KW-1003">Cell membrane</keyword>
<accession>A0A6M1LPN4</accession>
<sequence length="317" mass="32657">MTVARPWPLLLSVVAHAALAAALLVDRGADEAPRPLDQGVALIWNQEEPGTSDAVDAEAASPAPPVSVPAPPGPLPMAALPPAPSLPEAPPAPPPPPPPVQPASVTPPAPPPPPPALAEATLPPPPPEAPRPRPEPPIQVAEAPPPPVAEARPEPEPTPPAFELPPPRPLQLAVPQQRPAPPRPRPASEARPAAAAAPATGQAAEASAPRSTGGAQALGAVTAPRPLAGAANPPPEYPYASRLRGEQGRVRLRVQVDQNGRVMEVAVDQSAGFQALDQAALRAVRNWRFQPAARDGQPVVAVAAVDISFRLEGDRRW</sequence>
<organism evidence="13 14">
    <name type="scientific">Falsiroseomonas algicola</name>
    <dbReference type="NCBI Taxonomy" id="2716930"/>
    <lineage>
        <taxon>Bacteria</taxon>
        <taxon>Pseudomonadati</taxon>
        <taxon>Pseudomonadota</taxon>
        <taxon>Alphaproteobacteria</taxon>
        <taxon>Acetobacterales</taxon>
        <taxon>Roseomonadaceae</taxon>
        <taxon>Falsiroseomonas</taxon>
    </lineage>
</organism>
<evidence type="ECO:0000313" key="13">
    <source>
        <dbReference type="EMBL" id="NGM22330.1"/>
    </source>
</evidence>
<evidence type="ECO:0000256" key="2">
    <source>
        <dbReference type="ARBA" id="ARBA00006555"/>
    </source>
</evidence>
<dbReference type="AlphaFoldDB" id="A0A6M1LPN4"/>
<dbReference type="GO" id="GO:0098797">
    <property type="term" value="C:plasma membrane protein complex"/>
    <property type="evidence" value="ECO:0007669"/>
    <property type="project" value="TreeGrafter"/>
</dbReference>
<dbReference type="InterPro" id="IPR037682">
    <property type="entry name" value="TonB_C"/>
</dbReference>
<dbReference type="GO" id="GO:0031992">
    <property type="term" value="F:energy transducer activity"/>
    <property type="evidence" value="ECO:0007669"/>
    <property type="project" value="TreeGrafter"/>
</dbReference>
<proteinExistence type="inferred from homology"/>
<keyword evidence="7" id="KW-0653">Protein transport</keyword>
<evidence type="ECO:0000256" key="10">
    <source>
        <dbReference type="SAM" id="MobiDB-lite"/>
    </source>
</evidence>
<feature type="signal peptide" evidence="11">
    <location>
        <begin position="1"/>
        <end position="17"/>
    </location>
</feature>
<dbReference type="InterPro" id="IPR006260">
    <property type="entry name" value="TonB/TolA_C"/>
</dbReference>
<keyword evidence="5" id="KW-0997">Cell inner membrane</keyword>
<keyword evidence="6" id="KW-0812">Transmembrane</keyword>
<dbReference type="PANTHER" id="PTHR33446">
    <property type="entry name" value="PROTEIN TONB-RELATED"/>
    <property type="match status" value="1"/>
</dbReference>
<dbReference type="Proteomes" id="UP000475385">
    <property type="component" value="Unassembled WGS sequence"/>
</dbReference>
<evidence type="ECO:0000256" key="9">
    <source>
        <dbReference type="ARBA" id="ARBA00023136"/>
    </source>
</evidence>
<name>A0A6M1LPN4_9PROT</name>
<reference evidence="13 14" key="2">
    <citation type="submission" date="2020-03" db="EMBL/GenBank/DDBJ databases">
        <title>Roseomonas stagni sp. nov., isolated from pond water in Japan.</title>
        <authorList>
            <person name="Furuhata K."/>
            <person name="Miyamoto H."/>
            <person name="Goto K."/>
        </authorList>
    </citation>
    <scope>NUCLEOTIDE SEQUENCE [LARGE SCALE GENOMIC DNA]</scope>
    <source>
        <strain evidence="13 14">PeD5</strain>
    </source>
</reference>
<feature type="compositionally biased region" description="Pro residues" evidence="10">
    <location>
        <begin position="156"/>
        <end position="169"/>
    </location>
</feature>
<comment type="similarity">
    <text evidence="2">Belongs to the TonB family.</text>
</comment>
<evidence type="ECO:0000256" key="1">
    <source>
        <dbReference type="ARBA" id="ARBA00004383"/>
    </source>
</evidence>
<feature type="domain" description="TonB C-terminal" evidence="12">
    <location>
        <begin position="222"/>
        <end position="317"/>
    </location>
</feature>
<keyword evidence="3" id="KW-0813">Transport</keyword>
<evidence type="ECO:0000256" key="5">
    <source>
        <dbReference type="ARBA" id="ARBA00022519"/>
    </source>
</evidence>
<dbReference type="NCBIfam" id="TIGR01352">
    <property type="entry name" value="tonB_Cterm"/>
    <property type="match status" value="1"/>
</dbReference>
<feature type="compositionally biased region" description="Low complexity" evidence="10">
    <location>
        <begin position="52"/>
        <end position="61"/>
    </location>
</feature>
<evidence type="ECO:0000313" key="14">
    <source>
        <dbReference type="Proteomes" id="UP000475385"/>
    </source>
</evidence>
<dbReference type="EMBL" id="JAAIKB010000008">
    <property type="protein sequence ID" value="NGM22330.1"/>
    <property type="molecule type" value="Genomic_DNA"/>
</dbReference>
<keyword evidence="11" id="KW-0732">Signal</keyword>
<evidence type="ECO:0000256" key="4">
    <source>
        <dbReference type="ARBA" id="ARBA00022475"/>
    </source>
</evidence>
<gene>
    <name evidence="13" type="ORF">G3576_20095</name>
</gene>
<dbReference type="Gene3D" id="3.30.1150.10">
    <property type="match status" value="1"/>
</dbReference>
<dbReference type="GO" id="GO:0015031">
    <property type="term" value="P:protein transport"/>
    <property type="evidence" value="ECO:0007669"/>
    <property type="project" value="UniProtKB-KW"/>
</dbReference>
<comment type="caution">
    <text evidence="13">The sequence shown here is derived from an EMBL/GenBank/DDBJ whole genome shotgun (WGS) entry which is preliminary data.</text>
</comment>
<dbReference type="PROSITE" id="PS52015">
    <property type="entry name" value="TONB_CTD"/>
    <property type="match status" value="1"/>
</dbReference>
<comment type="subcellular location">
    <subcellularLocation>
        <location evidence="1">Cell inner membrane</location>
        <topology evidence="1">Single-pass membrane protein</topology>
        <orientation evidence="1">Periplasmic side</orientation>
    </subcellularLocation>
</comment>
<evidence type="ECO:0000256" key="8">
    <source>
        <dbReference type="ARBA" id="ARBA00022989"/>
    </source>
</evidence>
<protein>
    <submittedName>
        <fullName evidence="13">Energy transducer TonB</fullName>
    </submittedName>
</protein>
<keyword evidence="8" id="KW-1133">Transmembrane helix</keyword>
<dbReference type="PANTHER" id="PTHR33446:SF11">
    <property type="entry name" value="TONB3"/>
    <property type="match status" value="1"/>
</dbReference>
<feature type="compositionally biased region" description="Pro residues" evidence="10">
    <location>
        <begin position="62"/>
        <end position="129"/>
    </location>
</feature>
<evidence type="ECO:0000259" key="12">
    <source>
        <dbReference type="PROSITE" id="PS52015"/>
    </source>
</evidence>
<feature type="region of interest" description="Disordered" evidence="10">
    <location>
        <begin position="49"/>
        <end position="214"/>
    </location>
</feature>
<dbReference type="SUPFAM" id="SSF74653">
    <property type="entry name" value="TolA/TonB C-terminal domain"/>
    <property type="match status" value="1"/>
</dbReference>
<keyword evidence="14" id="KW-1185">Reference proteome</keyword>
<dbReference type="GO" id="GO:0055085">
    <property type="term" value="P:transmembrane transport"/>
    <property type="evidence" value="ECO:0007669"/>
    <property type="project" value="InterPro"/>
</dbReference>
<evidence type="ECO:0000256" key="3">
    <source>
        <dbReference type="ARBA" id="ARBA00022448"/>
    </source>
</evidence>
<keyword evidence="9" id="KW-0472">Membrane</keyword>
<dbReference type="Pfam" id="PF03544">
    <property type="entry name" value="TonB_C"/>
    <property type="match status" value="1"/>
</dbReference>
<feature type="compositionally biased region" description="Low complexity" evidence="10">
    <location>
        <begin position="187"/>
        <end position="209"/>
    </location>
</feature>
<evidence type="ECO:0000256" key="7">
    <source>
        <dbReference type="ARBA" id="ARBA00022927"/>
    </source>
</evidence>
<evidence type="ECO:0000256" key="6">
    <source>
        <dbReference type="ARBA" id="ARBA00022692"/>
    </source>
</evidence>
<reference evidence="13 14" key="1">
    <citation type="submission" date="2020-02" db="EMBL/GenBank/DDBJ databases">
        <authorList>
            <person name="Kim H.M."/>
            <person name="Jeon C.O."/>
        </authorList>
    </citation>
    <scope>NUCLEOTIDE SEQUENCE [LARGE SCALE GENOMIC DNA]</scope>
    <source>
        <strain evidence="13 14">PeD5</strain>
    </source>
</reference>
<dbReference type="RefSeq" id="WP_164696221.1">
    <property type="nucleotide sequence ID" value="NZ_JAAIKB010000008.1"/>
</dbReference>
<feature type="chain" id="PRO_5027049349" evidence="11">
    <location>
        <begin position="18"/>
        <end position="317"/>
    </location>
</feature>
<evidence type="ECO:0000256" key="11">
    <source>
        <dbReference type="SAM" id="SignalP"/>
    </source>
</evidence>